<evidence type="ECO:0000256" key="5">
    <source>
        <dbReference type="ARBA" id="ARBA00049274"/>
    </source>
</evidence>
<evidence type="ECO:0000313" key="8">
    <source>
        <dbReference type="Proteomes" id="UP000693970"/>
    </source>
</evidence>
<evidence type="ECO:0000313" key="7">
    <source>
        <dbReference type="EMBL" id="KAG7362746.1"/>
    </source>
</evidence>
<dbReference type="Proteomes" id="UP000693970">
    <property type="component" value="Unassembled WGS sequence"/>
</dbReference>
<dbReference type="PROSITE" id="PS51221">
    <property type="entry name" value="TTL"/>
    <property type="match status" value="1"/>
</dbReference>
<keyword evidence="3" id="KW-0067">ATP-binding</keyword>
<keyword evidence="1 7" id="KW-0436">Ligase</keyword>
<dbReference type="GO" id="GO:0015631">
    <property type="term" value="F:tubulin binding"/>
    <property type="evidence" value="ECO:0007669"/>
    <property type="project" value="TreeGrafter"/>
</dbReference>
<name>A0A9K3LLP9_9STRA</name>
<keyword evidence="6" id="KW-0472">Membrane</keyword>
<organism evidence="7 8">
    <name type="scientific">Nitzschia inconspicua</name>
    <dbReference type="NCBI Taxonomy" id="303405"/>
    <lineage>
        <taxon>Eukaryota</taxon>
        <taxon>Sar</taxon>
        <taxon>Stramenopiles</taxon>
        <taxon>Ochrophyta</taxon>
        <taxon>Bacillariophyta</taxon>
        <taxon>Bacillariophyceae</taxon>
        <taxon>Bacillariophycidae</taxon>
        <taxon>Bacillariales</taxon>
        <taxon>Bacillariaceae</taxon>
        <taxon>Nitzschia</taxon>
    </lineage>
</organism>
<dbReference type="EMBL" id="JAGRRH010000010">
    <property type="protein sequence ID" value="KAG7362746.1"/>
    <property type="molecule type" value="Genomic_DNA"/>
</dbReference>
<dbReference type="GO" id="GO:0036064">
    <property type="term" value="C:ciliary basal body"/>
    <property type="evidence" value="ECO:0007669"/>
    <property type="project" value="TreeGrafter"/>
</dbReference>
<dbReference type="InterPro" id="IPR004344">
    <property type="entry name" value="TTL/TTLL_fam"/>
</dbReference>
<evidence type="ECO:0000256" key="4">
    <source>
        <dbReference type="ARBA" id="ARBA00041448"/>
    </source>
</evidence>
<comment type="catalytic activity">
    <reaction evidence="5">
        <text>L-glutamyl-[protein] + L-glutamate + ATP = gamma-L-glutamyl-L-glutamyl-[protein] + ADP + phosphate + H(+)</text>
        <dbReference type="Rhea" id="RHEA:60144"/>
        <dbReference type="Rhea" id="RHEA-COMP:10208"/>
        <dbReference type="Rhea" id="RHEA-COMP:15517"/>
        <dbReference type="ChEBI" id="CHEBI:15378"/>
        <dbReference type="ChEBI" id="CHEBI:29973"/>
        <dbReference type="ChEBI" id="CHEBI:29985"/>
        <dbReference type="ChEBI" id="CHEBI:30616"/>
        <dbReference type="ChEBI" id="CHEBI:43474"/>
        <dbReference type="ChEBI" id="CHEBI:143622"/>
        <dbReference type="ChEBI" id="CHEBI:456216"/>
    </reaction>
    <physiologicalReaction direction="left-to-right" evidence="5">
        <dbReference type="Rhea" id="RHEA:60145"/>
    </physiologicalReaction>
</comment>
<reference evidence="7" key="1">
    <citation type="journal article" date="2021" name="Sci. Rep.">
        <title>Diploid genomic architecture of Nitzschia inconspicua, an elite biomass production diatom.</title>
        <authorList>
            <person name="Oliver A."/>
            <person name="Podell S."/>
            <person name="Pinowska A."/>
            <person name="Traller J.C."/>
            <person name="Smith S.R."/>
            <person name="McClure R."/>
            <person name="Beliaev A."/>
            <person name="Bohutskyi P."/>
            <person name="Hill E.A."/>
            <person name="Rabines A."/>
            <person name="Zheng H."/>
            <person name="Allen L.Z."/>
            <person name="Kuo A."/>
            <person name="Grigoriev I.V."/>
            <person name="Allen A.E."/>
            <person name="Hazlebeck D."/>
            <person name="Allen E.E."/>
        </authorList>
    </citation>
    <scope>NUCLEOTIDE SEQUENCE</scope>
    <source>
        <strain evidence="7">Hildebrandi</strain>
    </source>
</reference>
<dbReference type="GO" id="GO:0005524">
    <property type="term" value="F:ATP binding"/>
    <property type="evidence" value="ECO:0007669"/>
    <property type="project" value="UniProtKB-KW"/>
</dbReference>
<accession>A0A9K3LLP9</accession>
<evidence type="ECO:0000256" key="1">
    <source>
        <dbReference type="ARBA" id="ARBA00022598"/>
    </source>
</evidence>
<dbReference type="GO" id="GO:0000226">
    <property type="term" value="P:microtubule cytoskeleton organization"/>
    <property type="evidence" value="ECO:0007669"/>
    <property type="project" value="TreeGrafter"/>
</dbReference>
<protein>
    <recommendedName>
        <fullName evidence="4">Tubulin--tyrosine ligase-like protein 5</fullName>
    </recommendedName>
</protein>
<dbReference type="GO" id="GO:0070740">
    <property type="term" value="F:tubulin-glutamic acid ligase activity"/>
    <property type="evidence" value="ECO:0007669"/>
    <property type="project" value="TreeGrafter"/>
</dbReference>
<keyword evidence="2" id="KW-0547">Nucleotide-binding</keyword>
<evidence type="ECO:0000256" key="6">
    <source>
        <dbReference type="SAM" id="Phobius"/>
    </source>
</evidence>
<evidence type="ECO:0000256" key="3">
    <source>
        <dbReference type="ARBA" id="ARBA00022840"/>
    </source>
</evidence>
<gene>
    <name evidence="7" type="ORF">IV203_026106</name>
</gene>
<reference evidence="7" key="2">
    <citation type="submission" date="2021-04" db="EMBL/GenBank/DDBJ databases">
        <authorList>
            <person name="Podell S."/>
        </authorList>
    </citation>
    <scope>NUCLEOTIDE SEQUENCE</scope>
    <source>
        <strain evidence="7">Hildebrandi</strain>
    </source>
</reference>
<keyword evidence="6" id="KW-0812">Transmembrane</keyword>
<feature type="transmembrane region" description="Helical" evidence="6">
    <location>
        <begin position="59"/>
        <end position="78"/>
    </location>
</feature>
<dbReference type="Pfam" id="PF03133">
    <property type="entry name" value="TTL"/>
    <property type="match status" value="1"/>
</dbReference>
<dbReference type="OrthoDB" id="41815at2759"/>
<dbReference type="AlphaFoldDB" id="A0A9K3LLP9"/>
<keyword evidence="6" id="KW-1133">Transmembrane helix</keyword>
<dbReference type="PANTHER" id="PTHR12241:SF145">
    <property type="entry name" value="TUBULIN POLYGLUTAMYLASE TTLL5"/>
    <property type="match status" value="1"/>
</dbReference>
<evidence type="ECO:0000256" key="2">
    <source>
        <dbReference type="ARBA" id="ARBA00022741"/>
    </source>
</evidence>
<comment type="caution">
    <text evidence="7">The sequence shown here is derived from an EMBL/GenBank/DDBJ whole genome shotgun (WGS) entry which is preliminary data.</text>
</comment>
<sequence>MNSRKRLSGTTKNNGEVALSLATASSIDGKQKNDLNGHGTNGAFKKSNKFLATGPRGSLPLLLGLGLTAVIFLFSLFVHHRQSHHIPNSPPSTMIFRGKKGAYDKVPPESRRTFHISDGTKFRRTVARAFRYNNFRKVNDAEEANFIIDRGEDPGRYPELKSWQRYSNIPGTQQFESKDLFIKNFQRYQKSNPDIKLDFLPQTYRLSTESGREAFRKRLFERQGMNVPWVLKDPESNNGKGVEMLGPNSKELKNVLARAVREEEETDYIVQEYICNELTWWKNKKFDLRFYWAVASVDPLLVLYHDGYVRVGNAAYNETEFSGPRTQHLTTHTFLSEEEKGTIEELKERLKYHYRQNRRNLRKRIKIDPFDHVRNQFKEVLARTVAAFRGVTFGNGMKNSYKFENSWALYGADFVVDNDLDVWFVEAQEAPGLEEEFDFRVELHRDLFRPLIITVAEIQDNLEKDPTKSILPLQNLGKWEIIYAGSGVDQWAFKYEGYQRARDKSACSLPAKMKWH</sequence>
<dbReference type="PANTHER" id="PTHR12241">
    <property type="entry name" value="TUBULIN POLYGLUTAMYLASE"/>
    <property type="match status" value="1"/>
</dbReference>
<proteinExistence type="predicted"/>
<keyword evidence="8" id="KW-1185">Reference proteome</keyword>